<dbReference type="Gene3D" id="2.60.120.650">
    <property type="entry name" value="Cupin"/>
    <property type="match status" value="1"/>
</dbReference>
<keyword evidence="3" id="KW-1185">Reference proteome</keyword>
<name>A0ABR2V4N6_9PEZI</name>
<accession>A0ABR2V4N6</accession>
<reference evidence="2 3" key="1">
    <citation type="journal article" date="2024" name="J. Plant Pathol.">
        <title>Sequence and assembly of the genome of Seiridium unicorne, isolate CBS 538.82, causal agent of cypress canker disease.</title>
        <authorList>
            <person name="Scali E."/>
            <person name="Rocca G.D."/>
            <person name="Danti R."/>
            <person name="Garbelotto M."/>
            <person name="Barberini S."/>
            <person name="Baroncelli R."/>
            <person name="Emiliani G."/>
        </authorList>
    </citation>
    <scope>NUCLEOTIDE SEQUENCE [LARGE SCALE GENOMIC DNA]</scope>
    <source>
        <strain evidence="2 3">BM-138-508</strain>
    </source>
</reference>
<feature type="region of interest" description="Disordered" evidence="1">
    <location>
        <begin position="126"/>
        <end position="145"/>
    </location>
</feature>
<comment type="caution">
    <text evidence="2">The sequence shown here is derived from an EMBL/GenBank/DDBJ whole genome shotgun (WGS) entry which is preliminary data.</text>
</comment>
<proteinExistence type="predicted"/>
<gene>
    <name evidence="2" type="ORF">SUNI508_05478</name>
</gene>
<dbReference type="Proteomes" id="UP001408356">
    <property type="component" value="Unassembled WGS sequence"/>
</dbReference>
<evidence type="ECO:0000313" key="2">
    <source>
        <dbReference type="EMBL" id="KAK9421877.1"/>
    </source>
</evidence>
<sequence>MQFCSLCPEGPIFIGKTGAVVCARHCDETHPQDHGAVATRHGSVSPPSSTSTQDVSAATAAAAAAAATVQINATVRNLPLSRTSQCGGPSSTGHTFNTAPPKVILPSIGDFGKLGGSLQMRQCVPTASQTTAQSQNPSPDHTFQQVSHRLRRLAMEWTEDSLDTISQMERGAPSDTLIKTTGPMYRRYILQVCKDNEATNFISAAQYKASVARLGSSVAFGPGTVVLCTLDELRGLIEISPPLANILVPPEWNEIPRDPLTCDAVFAHLQAIGREVDVQVTYAKIHPKSIQVKGGASAVAEKLSVGRVVELFKQPDAEAGPINLLSIPGSFSNLLPDLEGIASFNFMNWAAKTLSRDIDNSGSGACNEGFTRKDIKPAFVICGQKGVFSMPHVDPHITVIAPQDGRKLWPVLASSNPDAAQQFFLRFSDPERTYGQLPSKSVGSFLRSMPWTPLALEPGAVLVMPHATVHAPYSHDDVVCTGSMHMDSRAIFRDIQLANQVLVFPEITNDDPEPGYVYIVAHALRIWKETQQLHVWGSEQERLQSLEELRVCLCYEFSLTIPN</sequence>
<evidence type="ECO:0000313" key="3">
    <source>
        <dbReference type="Proteomes" id="UP001408356"/>
    </source>
</evidence>
<protein>
    <submittedName>
        <fullName evidence="2">JmjC domain-containing protein</fullName>
    </submittedName>
</protein>
<dbReference type="EMBL" id="JARVKF010000157">
    <property type="protein sequence ID" value="KAK9421877.1"/>
    <property type="molecule type" value="Genomic_DNA"/>
</dbReference>
<dbReference type="SUPFAM" id="SSF51197">
    <property type="entry name" value="Clavaminate synthase-like"/>
    <property type="match status" value="1"/>
</dbReference>
<feature type="region of interest" description="Disordered" evidence="1">
    <location>
        <begin position="33"/>
        <end position="52"/>
    </location>
</feature>
<organism evidence="2 3">
    <name type="scientific">Seiridium unicorne</name>
    <dbReference type="NCBI Taxonomy" id="138068"/>
    <lineage>
        <taxon>Eukaryota</taxon>
        <taxon>Fungi</taxon>
        <taxon>Dikarya</taxon>
        <taxon>Ascomycota</taxon>
        <taxon>Pezizomycotina</taxon>
        <taxon>Sordariomycetes</taxon>
        <taxon>Xylariomycetidae</taxon>
        <taxon>Amphisphaeriales</taxon>
        <taxon>Sporocadaceae</taxon>
        <taxon>Seiridium</taxon>
    </lineage>
</organism>
<evidence type="ECO:0000256" key="1">
    <source>
        <dbReference type="SAM" id="MobiDB-lite"/>
    </source>
</evidence>